<protein>
    <submittedName>
        <fullName evidence="1">Integrating conjugative element protein</fullName>
    </submittedName>
</protein>
<dbReference type="OrthoDB" id="8448784at2"/>
<dbReference type="GeneID" id="93676454"/>
<evidence type="ECO:0000313" key="1">
    <source>
        <dbReference type="EMBL" id="POG11728.1"/>
    </source>
</evidence>
<evidence type="ECO:0000313" key="2">
    <source>
        <dbReference type="Proteomes" id="UP000237230"/>
    </source>
</evidence>
<accession>A0A0P7D9U1</accession>
<comment type="caution">
    <text evidence="1">The sequence shown here is derived from an EMBL/GenBank/DDBJ whole genome shotgun (WGS) entry which is preliminary data.</text>
</comment>
<gene>
    <name evidence="1" type="ORF">BGP84_00135</name>
</gene>
<organism evidence="1 2">
    <name type="scientific">Pseudomonas putida</name>
    <name type="common">Arthrobacter siderocapsulatus</name>
    <dbReference type="NCBI Taxonomy" id="303"/>
    <lineage>
        <taxon>Bacteria</taxon>
        <taxon>Pseudomonadati</taxon>
        <taxon>Pseudomonadota</taxon>
        <taxon>Gammaproteobacteria</taxon>
        <taxon>Pseudomonadales</taxon>
        <taxon>Pseudomonadaceae</taxon>
        <taxon>Pseudomonas</taxon>
    </lineage>
</organism>
<dbReference type="EMBL" id="MINH01000016">
    <property type="protein sequence ID" value="POG11728.1"/>
    <property type="molecule type" value="Genomic_DNA"/>
</dbReference>
<name>A0A0P7D9U1_PSEPU</name>
<dbReference type="Proteomes" id="UP000237230">
    <property type="component" value="Unassembled WGS sequence"/>
</dbReference>
<sequence>MFNIPPPSSRVIPLFVAALATGTAHAETWAITDAAHPLTSVPADVRVIKLDDQQRIEEQLSRKLPPNPHQAALAARQLMGTPAGAALMQQLAAAQQGNADAWSVGVSKVPAVVVDRRFVIYGQPDVAAAIQAINQARGR</sequence>
<reference evidence="1 2" key="1">
    <citation type="submission" date="2016-08" db="EMBL/GenBank/DDBJ databases">
        <authorList>
            <person name="Seilhamer J.J."/>
        </authorList>
    </citation>
    <scope>NUCLEOTIDE SEQUENCE [LARGE SCALE GENOMIC DNA]</scope>
    <source>
        <strain evidence="1 2">KH-21-114</strain>
    </source>
</reference>
<dbReference type="Pfam" id="PF07511">
    <property type="entry name" value="DUF1525"/>
    <property type="match status" value="1"/>
</dbReference>
<proteinExistence type="predicted"/>
<dbReference type="RefSeq" id="WP_023628678.1">
    <property type="nucleotide sequence ID" value="NZ_ABUNEW020000028.1"/>
</dbReference>
<dbReference type="NCBIfam" id="TIGR03757">
    <property type="entry name" value="conj_TIGR03757"/>
    <property type="match status" value="1"/>
</dbReference>
<reference evidence="1 2" key="2">
    <citation type="submission" date="2018-03" db="EMBL/GenBank/DDBJ databases">
        <title>Draft genome of Pseudomonas putida strain KH-21-114.</title>
        <authorList>
            <person name="Yoshizawa S."/>
            <person name="Khan N.H."/>
            <person name="Nishimura M."/>
            <person name="Chiura H.X."/>
            <person name="Ogura Y."/>
            <person name="Hayashi T."/>
            <person name="Kogure K."/>
        </authorList>
    </citation>
    <scope>NUCLEOTIDE SEQUENCE [LARGE SCALE GENOMIC DNA]</scope>
    <source>
        <strain evidence="1 2">KH-21-114</strain>
    </source>
</reference>
<dbReference type="AlphaFoldDB" id="A0A0P7D9U1"/>
<dbReference type="InterPro" id="IPR011090">
    <property type="entry name" value="Integr_conj_element_PFL4709"/>
</dbReference>